<sequence length="336" mass="34599">MNRRQYLARAGAAGSSVGALAGLAGCLDDLSGSSGGDEGDAGTDDGAGSRAGVRAIDRAAGRLNDAAKALDELEGLENPDAVEFDPEPPRTAIAEARDHLETAESELGEDRRADIATLRSYADALEGLVAVTATVTDDAIADDIDTVTTAIESEGDIETASETVDDRSAEIAAAHERWDEANTTIRDLDGDRLGDLTGVDPADLEAGAAALGDTVSSLETLAAAYDATLDLEAGYGALERGREHSDDREFEAARTAFETAESTFSASQRRLENGLADAPEGLASHFETAECQNRRLAAAAAAFAAAATAASNGNPLAAKEHRSEGEAELESVGNCS</sequence>
<name>A0A1H9JER1_9EURY</name>
<dbReference type="AlphaFoldDB" id="A0A1H9JER1"/>
<dbReference type="Proteomes" id="UP000199114">
    <property type="component" value="Unassembled WGS sequence"/>
</dbReference>
<dbReference type="PROSITE" id="PS51257">
    <property type="entry name" value="PROKAR_LIPOPROTEIN"/>
    <property type="match status" value="1"/>
</dbReference>
<evidence type="ECO:0000256" key="2">
    <source>
        <dbReference type="SAM" id="MobiDB-lite"/>
    </source>
</evidence>
<gene>
    <name evidence="3" type="ORF">SAMN04489841_2527</name>
</gene>
<evidence type="ECO:0000256" key="1">
    <source>
        <dbReference type="SAM" id="Coils"/>
    </source>
</evidence>
<dbReference type="OrthoDB" id="170488at2157"/>
<dbReference type="EMBL" id="FOFD01000003">
    <property type="protein sequence ID" value="SEQ85332.1"/>
    <property type="molecule type" value="Genomic_DNA"/>
</dbReference>
<feature type="region of interest" description="Disordered" evidence="2">
    <location>
        <begin position="311"/>
        <end position="336"/>
    </location>
</feature>
<reference evidence="4" key="1">
    <citation type="submission" date="2016-10" db="EMBL/GenBank/DDBJ databases">
        <authorList>
            <person name="Varghese N."/>
            <person name="Submissions S."/>
        </authorList>
    </citation>
    <scope>NUCLEOTIDE SEQUENCE [LARGE SCALE GENOMIC DNA]</scope>
    <source>
        <strain evidence="4">DSM 25055</strain>
    </source>
</reference>
<feature type="region of interest" description="Disordered" evidence="2">
    <location>
        <begin position="29"/>
        <end position="50"/>
    </location>
</feature>
<proteinExistence type="predicted"/>
<protein>
    <submittedName>
        <fullName evidence="3">Uncharacterized protein</fullName>
    </submittedName>
</protein>
<keyword evidence="1" id="KW-0175">Coiled coil</keyword>
<organism evidence="3 4">
    <name type="scientific">Natrinema salaciae</name>
    <dbReference type="NCBI Taxonomy" id="1186196"/>
    <lineage>
        <taxon>Archaea</taxon>
        <taxon>Methanobacteriati</taxon>
        <taxon>Methanobacteriota</taxon>
        <taxon>Stenosarchaea group</taxon>
        <taxon>Halobacteria</taxon>
        <taxon>Halobacteriales</taxon>
        <taxon>Natrialbaceae</taxon>
        <taxon>Natrinema</taxon>
    </lineage>
</organism>
<feature type="coiled-coil region" evidence="1">
    <location>
        <begin position="56"/>
        <end position="113"/>
    </location>
</feature>
<dbReference type="RefSeq" id="WP_090617978.1">
    <property type="nucleotide sequence ID" value="NZ_FOFD01000003.1"/>
</dbReference>
<keyword evidence="4" id="KW-1185">Reference proteome</keyword>
<evidence type="ECO:0000313" key="3">
    <source>
        <dbReference type="EMBL" id="SEQ85332.1"/>
    </source>
</evidence>
<evidence type="ECO:0000313" key="4">
    <source>
        <dbReference type="Proteomes" id="UP000199114"/>
    </source>
</evidence>
<accession>A0A1H9JER1</accession>